<dbReference type="FunFam" id="3.40.50.2000:FF:000054">
    <property type="entry name" value="Glycosyltransferase"/>
    <property type="match status" value="1"/>
</dbReference>
<sequence>MANHQHPLPHIAILPTPGMGHLIPLTELAKRLVNSDNFSVTFLYFAESNSKSQQAYLSSLPPSITSISLPPVDLGDLPSNAAIETRMSVASLRSVPSVANILQNLKSKHNLVAFVADLFGADTFDAARELNVPAYMFFPSNFLALSLFLNLPKLHEEIKCEYRDLEQPVKLPGCVPIPGKDLLHPLQDRKDEAYSWLVHHGEKYSEAEGILANSFYEFEPEAVEILSRVEPGRPPIYAVGPLIQTGTSDGVDASGCLAWLNEQPRGSVIFVSFGSGGTLSTEQTRELALGLEMSGQRFLWVVRSRAMRCDATIRSESKRDPFEFCPKGSWRGRRGWDGGVIWAPQIKVLSHVSTGGFLTHCGWNSTLESVVNGVPMIGWPLFAEQRQNAVMLAEGAKVALRVRFGVDGVARKEDISDVVRELMEGEMGKKVRFRVKELQLAGIRALEEEGRSSKNLKEVVGKWKGLGAEPLK</sequence>
<dbReference type="FunFam" id="3.40.50.2000:FF:000056">
    <property type="entry name" value="Glycosyltransferase"/>
    <property type="match status" value="1"/>
</dbReference>
<evidence type="ECO:0000256" key="4">
    <source>
        <dbReference type="RuleBase" id="RU362057"/>
    </source>
</evidence>
<protein>
    <recommendedName>
        <fullName evidence="4">Glycosyltransferase</fullName>
        <ecNumber evidence="4">2.4.1.-</ecNumber>
    </recommendedName>
</protein>
<keyword evidence="3" id="KW-0328">Glycosyltransferase</keyword>
<evidence type="ECO:0000256" key="3">
    <source>
        <dbReference type="RuleBase" id="RU003718"/>
    </source>
</evidence>
<evidence type="ECO:0000256" key="2">
    <source>
        <dbReference type="ARBA" id="ARBA00022679"/>
    </source>
</evidence>
<reference evidence="5" key="1">
    <citation type="submission" date="2013-01" db="EMBL/GenBank/DDBJ databases">
        <title>Clone and Analysis of Onion (Allium Cepa) Bulbs UFGT gene.</title>
        <authorList>
            <person name="Liang Y."/>
            <person name="Zhang H."/>
            <person name="Xu Q."/>
            <person name="Tan W."/>
        </authorList>
    </citation>
    <scope>NUCLEOTIDE SEQUENCE</scope>
</reference>
<proteinExistence type="evidence at transcript level"/>
<dbReference type="Pfam" id="PF00201">
    <property type="entry name" value="UDPGT"/>
    <property type="match status" value="1"/>
</dbReference>
<dbReference type="PANTHER" id="PTHR48045">
    <property type="entry name" value="UDP-GLYCOSYLTRANSFERASE 72B1"/>
    <property type="match status" value="1"/>
</dbReference>
<evidence type="ECO:0000256" key="1">
    <source>
        <dbReference type="ARBA" id="ARBA00009995"/>
    </source>
</evidence>
<accession>R9TPK0</accession>
<dbReference type="Gene3D" id="3.40.50.2000">
    <property type="entry name" value="Glycogen Phosphorylase B"/>
    <property type="match status" value="2"/>
</dbReference>
<comment type="similarity">
    <text evidence="1 3">Belongs to the UDP-glycosyltransferase family.</text>
</comment>
<name>R9TPK0_ALLCE</name>
<dbReference type="PANTHER" id="PTHR48045:SF11">
    <property type="entry name" value="UDP-GLYCOSYLTRANSFERASE 72B1"/>
    <property type="match status" value="1"/>
</dbReference>
<dbReference type="InterPro" id="IPR002213">
    <property type="entry name" value="UDP_glucos_trans"/>
</dbReference>
<dbReference type="SUPFAM" id="SSF53756">
    <property type="entry name" value="UDP-Glycosyltransferase/glycogen phosphorylase"/>
    <property type="match status" value="1"/>
</dbReference>
<dbReference type="InterPro" id="IPR035595">
    <property type="entry name" value="UDP_glycos_trans_CS"/>
</dbReference>
<dbReference type="AlphaFoldDB" id="R9TPK0"/>
<keyword evidence="2 3" id="KW-0808">Transferase</keyword>
<dbReference type="EC" id="2.4.1.-" evidence="4"/>
<dbReference type="EMBL" id="KC466030">
    <property type="protein sequence ID" value="AGN33444.1"/>
    <property type="molecule type" value="mRNA"/>
</dbReference>
<organism evidence="5">
    <name type="scientific">Allium cepa</name>
    <name type="common">Onion</name>
    <dbReference type="NCBI Taxonomy" id="4679"/>
    <lineage>
        <taxon>Eukaryota</taxon>
        <taxon>Viridiplantae</taxon>
        <taxon>Streptophyta</taxon>
        <taxon>Embryophyta</taxon>
        <taxon>Tracheophyta</taxon>
        <taxon>Spermatophyta</taxon>
        <taxon>Magnoliopsida</taxon>
        <taxon>Liliopsida</taxon>
        <taxon>Asparagales</taxon>
        <taxon>Amaryllidaceae</taxon>
        <taxon>Allioideae</taxon>
        <taxon>Allieae</taxon>
        <taxon>Allium</taxon>
    </lineage>
</organism>
<dbReference type="GO" id="GO:0008194">
    <property type="term" value="F:UDP-glycosyltransferase activity"/>
    <property type="evidence" value="ECO:0007669"/>
    <property type="project" value="InterPro"/>
</dbReference>
<dbReference type="CDD" id="cd03784">
    <property type="entry name" value="GT1_Gtf-like"/>
    <property type="match status" value="1"/>
</dbReference>
<evidence type="ECO:0000313" key="5">
    <source>
        <dbReference type="EMBL" id="AGN33444.1"/>
    </source>
</evidence>
<dbReference type="PROSITE" id="PS00375">
    <property type="entry name" value="UDPGT"/>
    <property type="match status" value="1"/>
</dbReference>